<name>A0A3D8PD47_9RHOB</name>
<accession>A0A3D8PD47</accession>
<dbReference type="InterPro" id="IPR045389">
    <property type="entry name" value="DUF6522"/>
</dbReference>
<organism evidence="2 3">
    <name type="scientific">Paracoccus thiocyanatus</name>
    <dbReference type="NCBI Taxonomy" id="34006"/>
    <lineage>
        <taxon>Bacteria</taxon>
        <taxon>Pseudomonadati</taxon>
        <taxon>Pseudomonadota</taxon>
        <taxon>Alphaproteobacteria</taxon>
        <taxon>Rhodobacterales</taxon>
        <taxon>Paracoccaceae</taxon>
        <taxon>Paracoccus</taxon>
    </lineage>
</organism>
<dbReference type="RefSeq" id="WP_115754981.1">
    <property type="nucleotide sequence ID" value="NZ_QFCQ01000016.1"/>
</dbReference>
<sequence>MPGIELQQDGARIDAAVLARAFGISADDLRQGMRDGTITSRFERGEGKDAGTVRLIFFSSSRRIRITADANGRILTCRAMDFAAPPGPKSRRPKAGADHEPPASGQDPGQAHTETLLDLALQGTFPASDPIAISIDPPRRTSRPQGKAP</sequence>
<evidence type="ECO:0000256" key="1">
    <source>
        <dbReference type="SAM" id="MobiDB-lite"/>
    </source>
</evidence>
<protein>
    <submittedName>
        <fullName evidence="2">Uncharacterized protein</fullName>
    </submittedName>
</protein>
<gene>
    <name evidence="2" type="ORF">DIE28_04940</name>
</gene>
<reference evidence="2 3" key="1">
    <citation type="submission" date="2018-05" db="EMBL/GenBank/DDBJ databases">
        <title>Whole genome sequencing of Paracoccus thiocyanatus SST.</title>
        <authorList>
            <person name="Ghosh W."/>
            <person name="Rameez M.J."/>
            <person name="Roy C."/>
        </authorList>
    </citation>
    <scope>NUCLEOTIDE SEQUENCE [LARGE SCALE GENOMIC DNA]</scope>
    <source>
        <strain evidence="2 3">SST</strain>
    </source>
</reference>
<dbReference type="EMBL" id="QFCQ01000016">
    <property type="protein sequence ID" value="RDW14006.1"/>
    <property type="molecule type" value="Genomic_DNA"/>
</dbReference>
<keyword evidence="3" id="KW-1185">Reference proteome</keyword>
<dbReference type="Proteomes" id="UP000256679">
    <property type="component" value="Unassembled WGS sequence"/>
</dbReference>
<evidence type="ECO:0000313" key="3">
    <source>
        <dbReference type="Proteomes" id="UP000256679"/>
    </source>
</evidence>
<dbReference type="AlphaFoldDB" id="A0A3D8PD47"/>
<dbReference type="Pfam" id="PF20132">
    <property type="entry name" value="DUF6522"/>
    <property type="match status" value="1"/>
</dbReference>
<feature type="region of interest" description="Disordered" evidence="1">
    <location>
        <begin position="81"/>
        <end position="149"/>
    </location>
</feature>
<proteinExistence type="predicted"/>
<evidence type="ECO:0000313" key="2">
    <source>
        <dbReference type="EMBL" id="RDW14006.1"/>
    </source>
</evidence>
<comment type="caution">
    <text evidence="2">The sequence shown here is derived from an EMBL/GenBank/DDBJ whole genome shotgun (WGS) entry which is preliminary data.</text>
</comment>